<comment type="caution">
    <text evidence="1">The sequence shown here is derived from an EMBL/GenBank/DDBJ whole genome shotgun (WGS) entry which is preliminary data.</text>
</comment>
<dbReference type="Pfam" id="PF10905">
    <property type="entry name" value="DUF2695"/>
    <property type="match status" value="1"/>
</dbReference>
<organism evidence="1 2">
    <name type="scientific">Brevibacterium casei</name>
    <dbReference type="NCBI Taxonomy" id="33889"/>
    <lineage>
        <taxon>Bacteria</taxon>
        <taxon>Bacillati</taxon>
        <taxon>Actinomycetota</taxon>
        <taxon>Actinomycetes</taxon>
        <taxon>Micrococcales</taxon>
        <taxon>Brevibacteriaceae</taxon>
        <taxon>Brevibacterium</taxon>
    </lineage>
</organism>
<name>A0A269ZF03_9MICO</name>
<dbReference type="AlphaFoldDB" id="A0A269ZF03"/>
<dbReference type="Proteomes" id="UP000216867">
    <property type="component" value="Unassembled WGS sequence"/>
</dbReference>
<evidence type="ECO:0000313" key="2">
    <source>
        <dbReference type="Proteomes" id="UP000216867"/>
    </source>
</evidence>
<accession>A0A269ZF03</accession>
<proteinExistence type="predicted"/>
<dbReference type="EMBL" id="NCWY01000004">
    <property type="protein sequence ID" value="PAK96315.1"/>
    <property type="molecule type" value="Genomic_DNA"/>
</dbReference>
<reference evidence="1 2" key="1">
    <citation type="submission" date="2017-04" db="EMBL/GenBank/DDBJ databases">
        <title>Kefir bacterial isolates.</title>
        <authorList>
            <person name="Kim Y."/>
            <person name="Blasche S."/>
            <person name="Patil K.R."/>
        </authorList>
    </citation>
    <scope>NUCLEOTIDE SEQUENCE [LARGE SCALE GENOMIC DNA]</scope>
    <source>
        <strain evidence="1 2">OG2</strain>
    </source>
</reference>
<gene>
    <name evidence="1" type="ORF">B8X04_06060</name>
</gene>
<dbReference type="InterPro" id="IPR024248">
    <property type="entry name" value="DUF2695"/>
</dbReference>
<sequence length="154" mass="17248">MDNDTLETDVRAIIDTATARLLAPRPGECLACYVFRQLGEFGCDGTHRFATRFRDETAPRATALLTRLSSMGACCCDCEMFLNAYEFAPRPWVARSFLGAAIGTPIDTEMLIDTGVLADGSAPPKETFYLCCQMVRRGSTQPCADWQRQNRYRW</sequence>
<evidence type="ECO:0000313" key="1">
    <source>
        <dbReference type="EMBL" id="PAK96315.1"/>
    </source>
</evidence>
<protein>
    <recommendedName>
        <fullName evidence="3">DUF2695 domain-containing protein</fullName>
    </recommendedName>
</protein>
<evidence type="ECO:0008006" key="3">
    <source>
        <dbReference type="Google" id="ProtNLM"/>
    </source>
</evidence>